<dbReference type="Proteomes" id="UP000504618">
    <property type="component" value="Unplaced"/>
</dbReference>
<dbReference type="PANTHER" id="PTHR46927">
    <property type="entry name" value="AGAP005574-PA"/>
    <property type="match status" value="1"/>
</dbReference>
<evidence type="ECO:0000256" key="1">
    <source>
        <dbReference type="ARBA" id="ARBA00022723"/>
    </source>
</evidence>
<dbReference type="AlphaFoldDB" id="A0A6J1Q5G9"/>
<keyword evidence="1" id="KW-0479">Metal-binding</keyword>
<evidence type="ECO:0000313" key="7">
    <source>
        <dbReference type="Proteomes" id="UP000504618"/>
    </source>
</evidence>
<evidence type="ECO:0000256" key="2">
    <source>
        <dbReference type="ARBA" id="ARBA00022771"/>
    </source>
</evidence>
<protein>
    <submittedName>
        <fullName evidence="8">Uncharacterized protein LOC112457852</fullName>
    </submittedName>
</protein>
<dbReference type="GeneID" id="112457852"/>
<evidence type="ECO:0000313" key="8">
    <source>
        <dbReference type="RefSeq" id="XP_024876918.1"/>
    </source>
</evidence>
<keyword evidence="2 5" id="KW-0863">Zinc-finger</keyword>
<keyword evidence="4 5" id="KW-0238">DNA-binding</keyword>
<name>A0A6J1Q5G9_9HYME</name>
<dbReference type="SUPFAM" id="SSF57716">
    <property type="entry name" value="Glucocorticoid receptor-like (DNA-binding domain)"/>
    <property type="match status" value="1"/>
</dbReference>
<reference evidence="8" key="1">
    <citation type="submission" date="2025-08" db="UniProtKB">
        <authorList>
            <consortium name="RefSeq"/>
        </authorList>
    </citation>
    <scope>IDENTIFICATION</scope>
    <source>
        <tissue evidence="8">Whole body</tissue>
    </source>
</reference>
<organism evidence="7 8">
    <name type="scientific">Temnothorax curvispinosus</name>
    <dbReference type="NCBI Taxonomy" id="300111"/>
    <lineage>
        <taxon>Eukaryota</taxon>
        <taxon>Metazoa</taxon>
        <taxon>Ecdysozoa</taxon>
        <taxon>Arthropoda</taxon>
        <taxon>Hexapoda</taxon>
        <taxon>Insecta</taxon>
        <taxon>Pterygota</taxon>
        <taxon>Neoptera</taxon>
        <taxon>Endopterygota</taxon>
        <taxon>Hymenoptera</taxon>
        <taxon>Apocrita</taxon>
        <taxon>Aculeata</taxon>
        <taxon>Formicoidea</taxon>
        <taxon>Formicidae</taxon>
        <taxon>Myrmicinae</taxon>
        <taxon>Temnothorax</taxon>
    </lineage>
</organism>
<dbReference type="OrthoDB" id="7698091at2759"/>
<evidence type="ECO:0000256" key="3">
    <source>
        <dbReference type="ARBA" id="ARBA00022833"/>
    </source>
</evidence>
<dbReference type="Pfam" id="PF05485">
    <property type="entry name" value="THAP"/>
    <property type="match status" value="1"/>
</dbReference>
<dbReference type="GO" id="GO:0003677">
    <property type="term" value="F:DNA binding"/>
    <property type="evidence" value="ECO:0007669"/>
    <property type="project" value="UniProtKB-UniRule"/>
</dbReference>
<feature type="domain" description="THAP-type" evidence="6">
    <location>
        <begin position="1"/>
        <end position="85"/>
    </location>
</feature>
<keyword evidence="3" id="KW-0862">Zinc</keyword>
<dbReference type="GO" id="GO:0008270">
    <property type="term" value="F:zinc ion binding"/>
    <property type="evidence" value="ECO:0007669"/>
    <property type="project" value="UniProtKB-KW"/>
</dbReference>
<sequence length="273" mass="30792">MPHYCVAFGCYNSSKKGAVMHIFSRDLQRKEKWIENVGGLSGFKYCRIPNENSFLCEFHFTVDMYEKERVDGRKKLKSSAVPTIFGELVIQQNKKNVAAFIPDTTSATEIVVASELTAQGDEGYVPNIEAAAEIEISNLVQRKKKFLSDTKPTKEIEISNPVEREEEFLSDTEPTKEIEISNPVQREEEFLSDIEPTKEIVVSHPVQVQGDEDFVSESASEISHHLVSAPVCLQDSDVCRNKDFVIRNSLNTTNNKLIDLDNCLKEVNEGEVL</sequence>
<evidence type="ECO:0000256" key="4">
    <source>
        <dbReference type="ARBA" id="ARBA00023125"/>
    </source>
</evidence>
<keyword evidence="7" id="KW-1185">Reference proteome</keyword>
<evidence type="ECO:0000256" key="5">
    <source>
        <dbReference type="PROSITE-ProRule" id="PRU00309"/>
    </source>
</evidence>
<dbReference type="PROSITE" id="PS50950">
    <property type="entry name" value="ZF_THAP"/>
    <property type="match status" value="1"/>
</dbReference>
<dbReference type="RefSeq" id="XP_024876918.1">
    <property type="nucleotide sequence ID" value="XM_025021150.1"/>
</dbReference>
<proteinExistence type="predicted"/>
<evidence type="ECO:0000259" key="6">
    <source>
        <dbReference type="PROSITE" id="PS50950"/>
    </source>
</evidence>
<accession>A0A6J1Q5G9</accession>
<dbReference type="InterPro" id="IPR052224">
    <property type="entry name" value="THAP_domain_protein"/>
</dbReference>
<gene>
    <name evidence="8" type="primary">LOC112457852</name>
</gene>
<dbReference type="SMART" id="SM00980">
    <property type="entry name" value="THAP"/>
    <property type="match status" value="1"/>
</dbReference>
<dbReference type="PANTHER" id="PTHR46927:SF3">
    <property type="entry name" value="THAP-TYPE DOMAIN-CONTAINING PROTEIN"/>
    <property type="match status" value="1"/>
</dbReference>
<dbReference type="InterPro" id="IPR006612">
    <property type="entry name" value="THAP_Znf"/>
</dbReference>